<keyword evidence="6" id="KW-1185">Reference proteome</keyword>
<feature type="region of interest" description="Disordered" evidence="2">
    <location>
        <begin position="192"/>
        <end position="247"/>
    </location>
</feature>
<dbReference type="InterPro" id="IPR053950">
    <property type="entry name" value="CAP_N"/>
</dbReference>
<feature type="compositionally biased region" description="Polar residues" evidence="2">
    <location>
        <begin position="318"/>
        <end position="353"/>
    </location>
</feature>
<dbReference type="Gene3D" id="2.160.20.70">
    <property type="match status" value="1"/>
</dbReference>
<dbReference type="InterPro" id="IPR036222">
    <property type="entry name" value="CAP_N_sf"/>
</dbReference>
<dbReference type="EMBL" id="KZ288381">
    <property type="protein sequence ID" value="PBC26513.1"/>
    <property type="molecule type" value="Genomic_DNA"/>
</dbReference>
<dbReference type="PANTHER" id="PTHR10652:SF0">
    <property type="entry name" value="ADENYLYL CYCLASE-ASSOCIATED PROTEIN"/>
    <property type="match status" value="1"/>
</dbReference>
<dbReference type="InterPro" id="IPR013912">
    <property type="entry name" value="Adenylate_cyclase-assoc_CAP_C"/>
</dbReference>
<dbReference type="OrthoDB" id="1601at2759"/>
<reference evidence="5 6" key="1">
    <citation type="submission" date="2014-07" db="EMBL/GenBank/DDBJ databases">
        <title>Genomic and transcriptomic analysis on Apis cerana provide comprehensive insights into honey bee biology.</title>
        <authorList>
            <person name="Diao Q."/>
            <person name="Sun L."/>
            <person name="Zheng H."/>
            <person name="Zheng H."/>
            <person name="Xu S."/>
            <person name="Wang S."/>
            <person name="Zeng Z."/>
            <person name="Hu F."/>
            <person name="Su S."/>
            <person name="Wu J."/>
        </authorList>
    </citation>
    <scope>NUCLEOTIDE SEQUENCE [LARGE SCALE GENOMIC DNA]</scope>
    <source>
        <tissue evidence="5">Pupae without intestine</tissue>
    </source>
</reference>
<comment type="similarity">
    <text evidence="1">Belongs to the CAP family.</text>
</comment>
<dbReference type="STRING" id="94128.A0A2A3E431"/>
<name>A0A2A3E431_APICC</name>
<dbReference type="GO" id="GO:0003779">
    <property type="term" value="F:actin binding"/>
    <property type="evidence" value="ECO:0007669"/>
    <property type="project" value="InterPro"/>
</dbReference>
<dbReference type="FunFam" id="1.25.40.330:FF:000001">
    <property type="entry name" value="Adenylyl cyclase-associated protein"/>
    <property type="match status" value="1"/>
</dbReference>
<evidence type="ECO:0000313" key="5">
    <source>
        <dbReference type="EMBL" id="PBC26513.1"/>
    </source>
</evidence>
<evidence type="ECO:0000259" key="4">
    <source>
        <dbReference type="PROSITE" id="PS51329"/>
    </source>
</evidence>
<dbReference type="GO" id="GO:0005737">
    <property type="term" value="C:cytoplasm"/>
    <property type="evidence" value="ECO:0007669"/>
    <property type="project" value="TreeGrafter"/>
</dbReference>
<dbReference type="SUPFAM" id="SSF101278">
    <property type="entry name" value="N-terminal domain of adenylylcyclase associated protein, CAP"/>
    <property type="match status" value="1"/>
</dbReference>
<dbReference type="InterPro" id="IPR006599">
    <property type="entry name" value="CARP_motif"/>
</dbReference>
<dbReference type="GO" id="GO:0007015">
    <property type="term" value="P:actin filament organization"/>
    <property type="evidence" value="ECO:0007669"/>
    <property type="project" value="TreeGrafter"/>
</dbReference>
<feature type="compositionally biased region" description="Basic and acidic residues" evidence="2">
    <location>
        <begin position="89"/>
        <end position="147"/>
    </location>
</feature>
<dbReference type="GO" id="GO:0000902">
    <property type="term" value="P:cell morphogenesis"/>
    <property type="evidence" value="ECO:0007669"/>
    <property type="project" value="TreeGrafter"/>
</dbReference>
<dbReference type="InterPro" id="IPR001837">
    <property type="entry name" value="Adenylate_cyclase-assoc_CAP"/>
</dbReference>
<evidence type="ECO:0000256" key="1">
    <source>
        <dbReference type="ARBA" id="ARBA00007659"/>
    </source>
</evidence>
<dbReference type="InterPro" id="IPR036223">
    <property type="entry name" value="CAP_C_sf"/>
</dbReference>
<organism evidence="5 6">
    <name type="scientific">Apis cerana cerana</name>
    <name type="common">Oriental honeybee</name>
    <dbReference type="NCBI Taxonomy" id="94128"/>
    <lineage>
        <taxon>Eukaryota</taxon>
        <taxon>Metazoa</taxon>
        <taxon>Ecdysozoa</taxon>
        <taxon>Arthropoda</taxon>
        <taxon>Hexapoda</taxon>
        <taxon>Insecta</taxon>
        <taxon>Pterygota</taxon>
        <taxon>Neoptera</taxon>
        <taxon>Endopterygota</taxon>
        <taxon>Hymenoptera</taxon>
        <taxon>Apocrita</taxon>
        <taxon>Aculeata</taxon>
        <taxon>Apoidea</taxon>
        <taxon>Anthophila</taxon>
        <taxon>Apidae</taxon>
        <taxon>Apis</taxon>
    </lineage>
</organism>
<dbReference type="SUPFAM" id="SSF69340">
    <property type="entry name" value="C-terminal domain of adenylylcyclase associated protein"/>
    <property type="match status" value="1"/>
</dbReference>
<dbReference type="Proteomes" id="UP000242457">
    <property type="component" value="Unassembled WGS sequence"/>
</dbReference>
<feature type="compositionally biased region" description="Polar residues" evidence="2">
    <location>
        <begin position="65"/>
        <end position="74"/>
    </location>
</feature>
<dbReference type="Pfam" id="PF21938">
    <property type="entry name" value="CAP_N"/>
    <property type="match status" value="1"/>
</dbReference>
<dbReference type="InterPro" id="IPR016098">
    <property type="entry name" value="CAP/MinC_C"/>
</dbReference>
<dbReference type="Pfam" id="PF08603">
    <property type="entry name" value="CAP_C"/>
    <property type="match status" value="1"/>
</dbReference>
<dbReference type="AlphaFoldDB" id="A0A2A3E431"/>
<feature type="domain" description="WH2" evidence="3">
    <location>
        <begin position="565"/>
        <end position="586"/>
    </location>
</feature>
<dbReference type="Gene3D" id="1.25.40.330">
    <property type="entry name" value="Adenylate cyclase-associated CAP, N-terminal domain"/>
    <property type="match status" value="1"/>
</dbReference>
<evidence type="ECO:0000313" key="6">
    <source>
        <dbReference type="Proteomes" id="UP000242457"/>
    </source>
</evidence>
<protein>
    <submittedName>
        <fullName evidence="5">Adenylyl cyclase-associated protein</fullName>
    </submittedName>
</protein>
<gene>
    <name evidence="5" type="ORF">APICC_07241</name>
</gene>
<dbReference type="PROSITE" id="PS51329">
    <property type="entry name" value="C_CAP_COFACTOR_C"/>
    <property type="match status" value="1"/>
</dbReference>
<dbReference type="GO" id="GO:0008179">
    <property type="term" value="F:adenylate cyclase binding"/>
    <property type="evidence" value="ECO:0007669"/>
    <property type="project" value="TreeGrafter"/>
</dbReference>
<feature type="compositionally biased region" description="Polar residues" evidence="2">
    <location>
        <begin position="20"/>
        <end position="41"/>
    </location>
</feature>
<feature type="region of interest" description="Disordered" evidence="2">
    <location>
        <begin position="317"/>
        <end position="353"/>
    </location>
</feature>
<evidence type="ECO:0000256" key="2">
    <source>
        <dbReference type="SAM" id="MobiDB-lite"/>
    </source>
</evidence>
<dbReference type="SMART" id="SM00673">
    <property type="entry name" value="CARP"/>
    <property type="match status" value="1"/>
</dbReference>
<dbReference type="GO" id="GO:0019933">
    <property type="term" value="P:cAMP-mediated signaling"/>
    <property type="evidence" value="ECO:0007669"/>
    <property type="project" value="TreeGrafter"/>
</dbReference>
<feature type="compositionally biased region" description="Acidic residues" evidence="2">
    <location>
        <begin position="193"/>
        <end position="203"/>
    </location>
</feature>
<dbReference type="InterPro" id="IPR003124">
    <property type="entry name" value="WH2_dom"/>
</dbReference>
<dbReference type="PANTHER" id="PTHR10652">
    <property type="entry name" value="ADENYLYL CYCLASE-ASSOCIATED PROTEIN"/>
    <property type="match status" value="1"/>
</dbReference>
<accession>A0A2A3E431</accession>
<dbReference type="InterPro" id="IPR017901">
    <property type="entry name" value="C-CAP_CF_C-like"/>
</dbReference>
<dbReference type="PROSITE" id="PS51082">
    <property type="entry name" value="WH2"/>
    <property type="match status" value="1"/>
</dbReference>
<evidence type="ECO:0000259" key="3">
    <source>
        <dbReference type="PROSITE" id="PS51082"/>
    </source>
</evidence>
<feature type="compositionally biased region" description="Low complexity" evidence="2">
    <location>
        <begin position="150"/>
        <end position="162"/>
    </location>
</feature>
<proteinExistence type="inferred from homology"/>
<sequence length="720" mass="80286">MFKCCVCNKSSKKEKPNSEMTKSTPKQNQKAIDSQLINTDSLKTEENGPIKEEKLNGNIQRFEKVSSSMENNSVEIIDDLTVKSPLPIGKRDENNDNSRLRIESIEKSNDVDNNDDKENASDRTNIKNKNREVNRIKDTNRNEKVEENDNISGNDNGSNENGMMKAILNSGISGTIKTNLYNSSAYIERTIDDGPEEEGDDSVFEACPNDTNANKKTPPVSSIPRWLSEEEDGDSEECSGMQEPPATPVARDELALRRHRFFSDLLHAAQNATEHRVRFDPLGPMVHAGCEANEKEEHLEELVNRLENVTRRLEKVRAQSTIETQDSAVQTNTPSPKRSQSIKNSDSILSVSSPHSIDKKIADNFIIMSVAGYEDFLAGPVKEYLQLSEKIGGDVATHSKLVEKAFKIQLEFIQTAASRPSPANQSEQISLLAPTSTQIQQIQEFREKNRGSQFFNHLSAISESIPALGWVAVSPTPAPYVKEMNDAGQFYTNRVLKEWKEKDKVHAEWCKAWIQTLSDLQQYVRQHHTTGLVWAKTGSAPVGIPPPPPPCMPMTDIIPVNVSDDRSALFAEINQGEAITKNLKKVTSDMQTHKNPSLRTGPAPFKAPIVGNTVPTKTVPSANAPIDKPPVFTRDGKKWLVEYHKGNKDLLIDNVEMNNVIYMFRCQDSTLVIKGKVNSIVMDSCRKSSVVFDSVVSSIEFVNCQSVQMQDLSFVTQNTV</sequence>
<feature type="domain" description="C-CAP/cofactor C-like" evidence="4">
    <location>
        <begin position="629"/>
        <end position="720"/>
    </location>
</feature>
<feature type="region of interest" description="Disordered" evidence="2">
    <location>
        <begin position="1"/>
        <end position="162"/>
    </location>
</feature>
<feature type="compositionally biased region" description="Basic and acidic residues" evidence="2">
    <location>
        <begin position="42"/>
        <end position="55"/>
    </location>
</feature>